<dbReference type="PRINTS" id="PR00598">
    <property type="entry name" value="HTHMARR"/>
</dbReference>
<dbReference type="PANTHER" id="PTHR42756">
    <property type="entry name" value="TRANSCRIPTIONAL REGULATOR, MARR"/>
    <property type="match status" value="1"/>
</dbReference>
<dbReference type="PANTHER" id="PTHR42756:SF1">
    <property type="entry name" value="TRANSCRIPTIONAL REPRESSOR OF EMRAB OPERON"/>
    <property type="match status" value="1"/>
</dbReference>
<evidence type="ECO:0000256" key="1">
    <source>
        <dbReference type="ARBA" id="ARBA00023015"/>
    </source>
</evidence>
<evidence type="ECO:0000259" key="4">
    <source>
        <dbReference type="PROSITE" id="PS50995"/>
    </source>
</evidence>
<dbReference type="SUPFAM" id="SSF46785">
    <property type="entry name" value="Winged helix' DNA-binding domain"/>
    <property type="match status" value="1"/>
</dbReference>
<dbReference type="InterPro" id="IPR023187">
    <property type="entry name" value="Tscrpt_reg_MarR-type_CS"/>
</dbReference>
<comment type="caution">
    <text evidence="5">The sequence shown here is derived from an EMBL/GenBank/DDBJ whole genome shotgun (WGS) entry which is preliminary data.</text>
</comment>
<organism evidence="5 6">
    <name type="scientific">Lacticaseibacillus paracasei NRIC 0644</name>
    <dbReference type="NCBI Taxonomy" id="1435038"/>
    <lineage>
        <taxon>Bacteria</taxon>
        <taxon>Bacillati</taxon>
        <taxon>Bacillota</taxon>
        <taxon>Bacilli</taxon>
        <taxon>Lactobacillales</taxon>
        <taxon>Lactobacillaceae</taxon>
        <taxon>Lacticaseibacillus</taxon>
    </lineage>
</organism>
<dbReference type="InterPro" id="IPR036390">
    <property type="entry name" value="WH_DNA-bd_sf"/>
</dbReference>
<dbReference type="Gene3D" id="1.10.10.10">
    <property type="entry name" value="Winged helix-like DNA-binding domain superfamily/Winged helix DNA-binding domain"/>
    <property type="match status" value="1"/>
</dbReference>
<dbReference type="RefSeq" id="WP_045624354.1">
    <property type="nucleotide sequence ID" value="NZ_BAYM01000013.1"/>
</dbReference>
<dbReference type="EMBL" id="BAYM01000013">
    <property type="protein sequence ID" value="GAN35705.1"/>
    <property type="molecule type" value="Genomic_DNA"/>
</dbReference>
<dbReference type="GO" id="GO:0003677">
    <property type="term" value="F:DNA binding"/>
    <property type="evidence" value="ECO:0007669"/>
    <property type="project" value="UniProtKB-KW"/>
</dbReference>
<accession>A0A0C9NUY4</accession>
<gene>
    <name evidence="5" type="ORF">LC0644_0294</name>
</gene>
<name>A0A0C9NUY4_LACPA</name>
<dbReference type="Proteomes" id="UP000032552">
    <property type="component" value="Unassembled WGS sequence"/>
</dbReference>
<dbReference type="Pfam" id="PF01047">
    <property type="entry name" value="MarR"/>
    <property type="match status" value="1"/>
</dbReference>
<keyword evidence="3" id="KW-0804">Transcription</keyword>
<dbReference type="InterPro" id="IPR000835">
    <property type="entry name" value="HTH_MarR-typ"/>
</dbReference>
<evidence type="ECO:0000256" key="3">
    <source>
        <dbReference type="ARBA" id="ARBA00023163"/>
    </source>
</evidence>
<dbReference type="AlphaFoldDB" id="A0A0C9NUY4"/>
<keyword evidence="2" id="KW-0238">DNA-binding</keyword>
<keyword evidence="1" id="KW-0805">Transcription regulation</keyword>
<proteinExistence type="predicted"/>
<dbReference type="SMART" id="SM00347">
    <property type="entry name" value="HTH_MARR"/>
    <property type="match status" value="1"/>
</dbReference>
<protein>
    <submittedName>
        <fullName evidence="5">Transcriptional regulator</fullName>
    </submittedName>
</protein>
<evidence type="ECO:0000313" key="5">
    <source>
        <dbReference type="EMBL" id="GAN35705.1"/>
    </source>
</evidence>
<dbReference type="GO" id="GO:0003700">
    <property type="term" value="F:DNA-binding transcription factor activity"/>
    <property type="evidence" value="ECO:0007669"/>
    <property type="project" value="InterPro"/>
</dbReference>
<reference evidence="6" key="1">
    <citation type="submission" date="2014-05" db="EMBL/GenBank/DDBJ databases">
        <title>Whole genome sequencing of Lactobacillus casei NRIC0644.</title>
        <authorList>
            <person name="Atarashi H."/>
            <person name="Yoshida Y."/>
            <person name="Fujimura S."/>
            <person name="Tanaka N."/>
            <person name="Shiwa Y."/>
            <person name="Yoshikawa H."/>
            <person name="Okada S."/>
            <person name="Nakagawa J."/>
        </authorList>
    </citation>
    <scope>NUCLEOTIDE SEQUENCE [LARGE SCALE GENOMIC DNA]</scope>
    <source>
        <strain evidence="6">NRIC0644</strain>
    </source>
</reference>
<sequence length="144" mass="16357">MPKEPDELLSRVNILARHIQHDLDVALAPTTLSASNYYFILKLGKVDEMRQETLFKTIHLNPSNVTRRLAQLIALGLVAKRRSVEDKRAWIISLTPKGRRLIPMVTQIVGDYEATLTAKLSEANKIEFARMLDVLNETEKGSEF</sequence>
<dbReference type="InterPro" id="IPR036388">
    <property type="entry name" value="WH-like_DNA-bd_sf"/>
</dbReference>
<feature type="domain" description="HTH marR-type" evidence="4">
    <location>
        <begin position="5"/>
        <end position="140"/>
    </location>
</feature>
<evidence type="ECO:0000313" key="6">
    <source>
        <dbReference type="Proteomes" id="UP000032552"/>
    </source>
</evidence>
<dbReference type="PROSITE" id="PS01117">
    <property type="entry name" value="HTH_MARR_1"/>
    <property type="match status" value="1"/>
</dbReference>
<dbReference type="PROSITE" id="PS50995">
    <property type="entry name" value="HTH_MARR_2"/>
    <property type="match status" value="1"/>
</dbReference>
<evidence type="ECO:0000256" key="2">
    <source>
        <dbReference type="ARBA" id="ARBA00023125"/>
    </source>
</evidence>